<proteinExistence type="predicted"/>
<reference evidence="1" key="1">
    <citation type="submission" date="2023-10" db="EMBL/GenBank/DDBJ databases">
        <authorList>
            <person name="Domelevo Entfellner J.-B."/>
        </authorList>
    </citation>
    <scope>NUCLEOTIDE SEQUENCE</scope>
</reference>
<sequence length="312" mass="33858">MANTEENDDTKGWSVVYKIGQMKNQICCFHLGASREFNRVKNITFSLSDNSANNQIQLHLGITRVGRDRLRGGIGASVSSGGGNLSSPMSFKRDMEDLSIETTIAPYGCSDREGLVVLEKKKLLYSRDAYMVNVAHYYLTGEVGVSVAAKVRRNKGHGFVVEVEGPFVHPSADLRKVIEQTCRSGVWSPGACSHCNNGASSSTVSSLTDKKLSEILKRLSSSGNASDQVYTGLVNASGYTNVLVLVSFVSDDGEDWSELRLRSTIFNFSNTTPPGAQPVFDSDPTVPAGLRLRAIVFNFSNTTPRGAQPVFD</sequence>
<gene>
    <name evidence="1" type="ORF">AYBTSS11_LOCUS19663</name>
</gene>
<evidence type="ECO:0000313" key="1">
    <source>
        <dbReference type="EMBL" id="CAJ1963228.1"/>
    </source>
</evidence>
<dbReference type="Proteomes" id="UP001189624">
    <property type="component" value="Chromosome 6"/>
</dbReference>
<keyword evidence="2" id="KW-1185">Reference proteome</keyword>
<evidence type="ECO:0000313" key="2">
    <source>
        <dbReference type="Proteomes" id="UP001189624"/>
    </source>
</evidence>
<organism evidence="1 2">
    <name type="scientific">Sphenostylis stenocarpa</name>
    <dbReference type="NCBI Taxonomy" id="92480"/>
    <lineage>
        <taxon>Eukaryota</taxon>
        <taxon>Viridiplantae</taxon>
        <taxon>Streptophyta</taxon>
        <taxon>Embryophyta</taxon>
        <taxon>Tracheophyta</taxon>
        <taxon>Spermatophyta</taxon>
        <taxon>Magnoliopsida</taxon>
        <taxon>eudicotyledons</taxon>
        <taxon>Gunneridae</taxon>
        <taxon>Pentapetalae</taxon>
        <taxon>rosids</taxon>
        <taxon>fabids</taxon>
        <taxon>Fabales</taxon>
        <taxon>Fabaceae</taxon>
        <taxon>Papilionoideae</taxon>
        <taxon>50 kb inversion clade</taxon>
        <taxon>NPAAA clade</taxon>
        <taxon>indigoferoid/millettioid clade</taxon>
        <taxon>Phaseoleae</taxon>
        <taxon>Sphenostylis</taxon>
    </lineage>
</organism>
<dbReference type="Gramene" id="rna-AYBTSS11_LOCUS19663">
    <property type="protein sequence ID" value="CAJ1963228.1"/>
    <property type="gene ID" value="gene-AYBTSS11_LOCUS19663"/>
</dbReference>
<name>A0AA86SKD1_9FABA</name>
<accession>A0AA86SKD1</accession>
<dbReference type="AlphaFoldDB" id="A0AA86SKD1"/>
<dbReference type="EMBL" id="OY731403">
    <property type="protein sequence ID" value="CAJ1963228.1"/>
    <property type="molecule type" value="Genomic_DNA"/>
</dbReference>
<protein>
    <submittedName>
        <fullName evidence="1">Uncharacterized protein</fullName>
    </submittedName>
</protein>